<accession>A0A1V0UQY1</accession>
<dbReference type="Proteomes" id="UP000192727">
    <property type="component" value="Chromosome"/>
</dbReference>
<evidence type="ECO:0000313" key="1">
    <source>
        <dbReference type="EMBL" id="ARF67517.1"/>
    </source>
</evidence>
<reference evidence="1 2" key="1">
    <citation type="submission" date="2017-03" db="EMBL/GenBank/DDBJ databases">
        <title>Paenibacillus larvae genome sequencing.</title>
        <authorList>
            <person name="Dingman D.W."/>
        </authorList>
    </citation>
    <scope>NUCLEOTIDE SEQUENCE [LARGE SCALE GENOMIC DNA]</scope>
    <source>
        <strain evidence="1 2">SAG 10367</strain>
    </source>
</reference>
<sequence>MHAHFQSEFDALMKKAAELLTGDSSEEMVNKIKIWSMYQHIHKIMPALTSHWNQTHPDSKSEMRKLFEEIRDLNQQFKAQWETDKQQE</sequence>
<dbReference type="AlphaFoldDB" id="A0A1V0UQY1"/>
<gene>
    <name evidence="1" type="ORF">B7C51_06325</name>
</gene>
<evidence type="ECO:0008006" key="3">
    <source>
        <dbReference type="Google" id="ProtNLM"/>
    </source>
</evidence>
<name>A0A1V0UQY1_9BACL</name>
<organism evidence="1 2">
    <name type="scientific">Paenibacillus larvae subsp. pulvifaciens</name>
    <dbReference type="NCBI Taxonomy" id="1477"/>
    <lineage>
        <taxon>Bacteria</taxon>
        <taxon>Bacillati</taxon>
        <taxon>Bacillota</taxon>
        <taxon>Bacilli</taxon>
        <taxon>Bacillales</taxon>
        <taxon>Paenibacillaceae</taxon>
        <taxon>Paenibacillus</taxon>
    </lineage>
</organism>
<proteinExistence type="predicted"/>
<dbReference type="Pfam" id="PF10835">
    <property type="entry name" value="DUF2573"/>
    <property type="match status" value="1"/>
</dbReference>
<dbReference type="InterPro" id="IPR020393">
    <property type="entry name" value="Uncharacterised_YusU"/>
</dbReference>
<dbReference type="EMBL" id="CP020557">
    <property type="protein sequence ID" value="ARF67517.1"/>
    <property type="molecule type" value="Genomic_DNA"/>
</dbReference>
<protein>
    <recommendedName>
        <fullName evidence="3">DUF2573 domain-containing protein</fullName>
    </recommendedName>
</protein>
<dbReference type="RefSeq" id="WP_083039226.1">
    <property type="nucleotide sequence ID" value="NZ_CP020557.1"/>
</dbReference>
<evidence type="ECO:0000313" key="2">
    <source>
        <dbReference type="Proteomes" id="UP000192727"/>
    </source>
</evidence>